<dbReference type="Proteomes" id="UP001497514">
    <property type="component" value="Chromosome"/>
</dbReference>
<proteinExistence type="predicted"/>
<evidence type="ECO:0000313" key="2">
    <source>
        <dbReference type="Proteomes" id="UP001497514"/>
    </source>
</evidence>
<keyword evidence="2" id="KW-1185">Reference proteome</keyword>
<reference evidence="1 2" key="1">
    <citation type="submission" date="2024-05" db="EMBL/GenBank/DDBJ databases">
        <authorList>
            <person name="Duchaud E."/>
        </authorList>
    </citation>
    <scope>NUCLEOTIDE SEQUENCE [LARGE SCALE GENOMIC DNA]</scope>
    <source>
        <strain evidence="1">Ena-SAMPLE-TAB-13-05-2024-13:56:06:370-140309</strain>
    </source>
</reference>
<name>A0ABM9NUZ8_9FLAO</name>
<accession>A0ABM9NUZ8</accession>
<sequence>MLLGNFIPCNTTENLSNKWLEEETELESVSALSEKKTIESGSSSGGANTVFIKPKNPFIFHDYYIPLFIDFEFCVFTPKNAKYIEYCSLKIPC</sequence>
<gene>
    <name evidence="1" type="ORF">TD3509T_0947</name>
</gene>
<protein>
    <submittedName>
        <fullName evidence="1">Uncharacterized protein</fullName>
    </submittedName>
</protein>
<dbReference type="EMBL" id="OZ038524">
    <property type="protein sequence ID" value="CAL2080123.1"/>
    <property type="molecule type" value="Genomic_DNA"/>
</dbReference>
<organism evidence="1 2">
    <name type="scientific">Tenacibaculum dicentrarchi</name>
    <dbReference type="NCBI Taxonomy" id="669041"/>
    <lineage>
        <taxon>Bacteria</taxon>
        <taxon>Pseudomonadati</taxon>
        <taxon>Bacteroidota</taxon>
        <taxon>Flavobacteriia</taxon>
        <taxon>Flavobacteriales</taxon>
        <taxon>Flavobacteriaceae</taxon>
        <taxon>Tenacibaculum</taxon>
    </lineage>
</organism>
<evidence type="ECO:0000313" key="1">
    <source>
        <dbReference type="EMBL" id="CAL2080123.1"/>
    </source>
</evidence>